<dbReference type="SUPFAM" id="SSF48403">
    <property type="entry name" value="Ankyrin repeat"/>
    <property type="match status" value="1"/>
</dbReference>
<protein>
    <recommendedName>
        <fullName evidence="3">Ankyrin repeat protein</fullName>
    </recommendedName>
</protein>
<dbReference type="EMBL" id="JADGJW010000583">
    <property type="protein sequence ID" value="KAJ3214903.1"/>
    <property type="molecule type" value="Genomic_DNA"/>
</dbReference>
<dbReference type="AlphaFoldDB" id="A0AAD5TZR5"/>
<dbReference type="Gene3D" id="1.25.40.20">
    <property type="entry name" value="Ankyrin repeat-containing domain"/>
    <property type="match status" value="1"/>
</dbReference>
<organism evidence="1 2">
    <name type="scientific">Clydaea vesicula</name>
    <dbReference type="NCBI Taxonomy" id="447962"/>
    <lineage>
        <taxon>Eukaryota</taxon>
        <taxon>Fungi</taxon>
        <taxon>Fungi incertae sedis</taxon>
        <taxon>Chytridiomycota</taxon>
        <taxon>Chytridiomycota incertae sedis</taxon>
        <taxon>Chytridiomycetes</taxon>
        <taxon>Lobulomycetales</taxon>
        <taxon>Lobulomycetaceae</taxon>
        <taxon>Clydaea</taxon>
    </lineage>
</organism>
<comment type="caution">
    <text evidence="1">The sequence shown here is derived from an EMBL/GenBank/DDBJ whole genome shotgun (WGS) entry which is preliminary data.</text>
</comment>
<proteinExistence type="predicted"/>
<accession>A0AAD5TZR5</accession>
<sequence length="261" mass="30858">MKNFPIEVVELIAQFLDWKDFVNLFQTQKNYYLNLNYSSKQIKEIILNEKIKNLKVKKKFFKVLNFKFLNLNLKTDKELLNYSIRLELENEFMYLMNFFKVENSHLKLCCECGSLNIARMLLFLGDLDPSYNDFIALKTALYYGNFDIFKLLISDVRSYSENILFWASQFNTENTVKSLKFILNNPQVDPSAKDNRAIRWASYYDNSHGLKSLMMEESVDPSAWVNRAIKSTENPCIIQLLISDYRVDIKLNRDNPKRLNL</sequence>
<gene>
    <name evidence="1" type="ORF">HK099_006613</name>
</gene>
<keyword evidence="2" id="KW-1185">Reference proteome</keyword>
<dbReference type="Proteomes" id="UP001211065">
    <property type="component" value="Unassembled WGS sequence"/>
</dbReference>
<dbReference type="InterPro" id="IPR036770">
    <property type="entry name" value="Ankyrin_rpt-contain_sf"/>
</dbReference>
<name>A0AAD5TZR5_9FUNG</name>
<evidence type="ECO:0000313" key="1">
    <source>
        <dbReference type="EMBL" id="KAJ3214903.1"/>
    </source>
</evidence>
<evidence type="ECO:0000313" key="2">
    <source>
        <dbReference type="Proteomes" id="UP001211065"/>
    </source>
</evidence>
<reference evidence="1" key="1">
    <citation type="submission" date="2020-05" db="EMBL/GenBank/DDBJ databases">
        <title>Phylogenomic resolution of chytrid fungi.</title>
        <authorList>
            <person name="Stajich J.E."/>
            <person name="Amses K."/>
            <person name="Simmons R."/>
            <person name="Seto K."/>
            <person name="Myers J."/>
            <person name="Bonds A."/>
            <person name="Quandt C.A."/>
            <person name="Barry K."/>
            <person name="Liu P."/>
            <person name="Grigoriev I."/>
            <person name="Longcore J.E."/>
            <person name="James T.Y."/>
        </authorList>
    </citation>
    <scope>NUCLEOTIDE SEQUENCE</scope>
    <source>
        <strain evidence="1">JEL0476</strain>
    </source>
</reference>
<evidence type="ECO:0008006" key="3">
    <source>
        <dbReference type="Google" id="ProtNLM"/>
    </source>
</evidence>